<evidence type="ECO:0000313" key="2">
    <source>
        <dbReference type="EMBL" id="KIK58536.1"/>
    </source>
</evidence>
<feature type="transmembrane region" description="Helical" evidence="1">
    <location>
        <begin position="51"/>
        <end position="73"/>
    </location>
</feature>
<keyword evidence="1" id="KW-0472">Membrane</keyword>
<reference evidence="2 3" key="1">
    <citation type="submission" date="2014-04" db="EMBL/GenBank/DDBJ databases">
        <title>Evolutionary Origins and Diversification of the Mycorrhizal Mutualists.</title>
        <authorList>
            <consortium name="DOE Joint Genome Institute"/>
            <consortium name="Mycorrhizal Genomics Consortium"/>
            <person name="Kohler A."/>
            <person name="Kuo A."/>
            <person name="Nagy L.G."/>
            <person name="Floudas D."/>
            <person name="Copeland A."/>
            <person name="Barry K.W."/>
            <person name="Cichocki N."/>
            <person name="Veneault-Fourrey C."/>
            <person name="LaButti K."/>
            <person name="Lindquist E.A."/>
            <person name="Lipzen A."/>
            <person name="Lundell T."/>
            <person name="Morin E."/>
            <person name="Murat C."/>
            <person name="Riley R."/>
            <person name="Ohm R."/>
            <person name="Sun H."/>
            <person name="Tunlid A."/>
            <person name="Henrissat B."/>
            <person name="Grigoriev I.V."/>
            <person name="Hibbett D.S."/>
            <person name="Martin F."/>
        </authorList>
    </citation>
    <scope>NUCLEOTIDE SEQUENCE [LARGE SCALE GENOMIC DNA]</scope>
    <source>
        <strain evidence="2 3">FD-317 M1</strain>
    </source>
</reference>
<feature type="transmembrane region" description="Helical" evidence="1">
    <location>
        <begin position="94"/>
        <end position="116"/>
    </location>
</feature>
<accession>A0A0D0BT65</accession>
<proteinExistence type="predicted"/>
<protein>
    <submittedName>
        <fullName evidence="2">Unplaced genomic scaffold GYMLUscaffold_36, whole genome shotgun sequence</fullName>
    </submittedName>
</protein>
<keyword evidence="1" id="KW-0812">Transmembrane</keyword>
<feature type="non-terminal residue" evidence="2">
    <location>
        <position position="281"/>
    </location>
</feature>
<feature type="transmembrane region" description="Helical" evidence="1">
    <location>
        <begin position="223"/>
        <end position="252"/>
    </location>
</feature>
<keyword evidence="3" id="KW-1185">Reference proteome</keyword>
<gene>
    <name evidence="2" type="ORF">GYMLUDRAFT_262389</name>
</gene>
<name>A0A0D0BT65_9AGAR</name>
<dbReference type="OrthoDB" id="2988301at2759"/>
<sequence length="281" mass="30887">MTLGMRDDATVKEDDFSDAHSIPVTRNYPETTAEECDLGADVDIDADAIKAFIALELSGGLGMLILLLSAWLSQTRICARINVASTPNQMADRSLMWFSFSVSRIISSFSFCLLFFDGKQFQTDAPPSFGLCLTQAALVSASGPLTEAAAFTLFFDVWFTFRVATTNANSSTCQGRCTRISLLLLPYALWIFLLVGLLITGGVKPEIVRGDLAFAPYCTLKSNIIWLLVACLSLIFSLAVLVVLVILMISLYKIRLQLFHSSPSPDQERMIPCIIRLVIFA</sequence>
<evidence type="ECO:0000313" key="3">
    <source>
        <dbReference type="Proteomes" id="UP000053593"/>
    </source>
</evidence>
<organism evidence="2 3">
    <name type="scientific">Collybiopsis luxurians FD-317 M1</name>
    <dbReference type="NCBI Taxonomy" id="944289"/>
    <lineage>
        <taxon>Eukaryota</taxon>
        <taxon>Fungi</taxon>
        <taxon>Dikarya</taxon>
        <taxon>Basidiomycota</taxon>
        <taxon>Agaricomycotina</taxon>
        <taxon>Agaricomycetes</taxon>
        <taxon>Agaricomycetidae</taxon>
        <taxon>Agaricales</taxon>
        <taxon>Marasmiineae</taxon>
        <taxon>Omphalotaceae</taxon>
        <taxon>Collybiopsis</taxon>
        <taxon>Collybiopsis luxurians</taxon>
    </lineage>
</organism>
<keyword evidence="1" id="KW-1133">Transmembrane helix</keyword>
<feature type="transmembrane region" description="Helical" evidence="1">
    <location>
        <begin position="182"/>
        <end position="203"/>
    </location>
</feature>
<dbReference type="HOGENOM" id="CLU_992278_0_0_1"/>
<dbReference type="AlphaFoldDB" id="A0A0D0BT65"/>
<dbReference type="Proteomes" id="UP000053593">
    <property type="component" value="Unassembled WGS sequence"/>
</dbReference>
<evidence type="ECO:0000256" key="1">
    <source>
        <dbReference type="SAM" id="Phobius"/>
    </source>
</evidence>
<feature type="transmembrane region" description="Helical" evidence="1">
    <location>
        <begin position="136"/>
        <end position="161"/>
    </location>
</feature>
<dbReference type="EMBL" id="KN834784">
    <property type="protein sequence ID" value="KIK58536.1"/>
    <property type="molecule type" value="Genomic_DNA"/>
</dbReference>